<comment type="caution">
    <text evidence="1">The sequence shown here is derived from an EMBL/GenBank/DDBJ whole genome shotgun (WGS) entry which is preliminary data.</text>
</comment>
<accession>A0AAI8VYP2</accession>
<dbReference type="AlphaFoldDB" id="A0AAI8VYP2"/>
<keyword evidence="2" id="KW-1185">Reference proteome</keyword>
<protein>
    <submittedName>
        <fullName evidence="1">Uu.00g013140.m01.CDS01</fullName>
    </submittedName>
</protein>
<gene>
    <name evidence="1" type="ORF">KHLLAP_LOCUS13663</name>
</gene>
<dbReference type="EMBL" id="CAUWAG010000020">
    <property type="protein sequence ID" value="CAJ2513195.1"/>
    <property type="molecule type" value="Genomic_DNA"/>
</dbReference>
<dbReference type="Proteomes" id="UP001295740">
    <property type="component" value="Unassembled WGS sequence"/>
</dbReference>
<organism evidence="1 2">
    <name type="scientific">Anthostomella pinea</name>
    <dbReference type="NCBI Taxonomy" id="933095"/>
    <lineage>
        <taxon>Eukaryota</taxon>
        <taxon>Fungi</taxon>
        <taxon>Dikarya</taxon>
        <taxon>Ascomycota</taxon>
        <taxon>Pezizomycotina</taxon>
        <taxon>Sordariomycetes</taxon>
        <taxon>Xylariomycetidae</taxon>
        <taxon>Xylariales</taxon>
        <taxon>Xylariaceae</taxon>
        <taxon>Anthostomella</taxon>
    </lineage>
</organism>
<sequence>MDNLPYEQLAASKPFRILVGKDKKEFMMHAGLLAHLPRPLRALVNNKMKETNEGLAE</sequence>
<reference evidence="1" key="1">
    <citation type="submission" date="2023-10" db="EMBL/GenBank/DDBJ databases">
        <authorList>
            <person name="Hackl T."/>
        </authorList>
    </citation>
    <scope>NUCLEOTIDE SEQUENCE</scope>
</reference>
<evidence type="ECO:0000313" key="2">
    <source>
        <dbReference type="Proteomes" id="UP001295740"/>
    </source>
</evidence>
<evidence type="ECO:0000313" key="1">
    <source>
        <dbReference type="EMBL" id="CAJ2513195.1"/>
    </source>
</evidence>
<name>A0AAI8VYP2_9PEZI</name>
<proteinExistence type="predicted"/>